<protein>
    <submittedName>
        <fullName evidence="1">Uncharacterized protein</fullName>
    </submittedName>
</protein>
<reference evidence="1" key="1">
    <citation type="submission" date="2015-04" db="EMBL/GenBank/DDBJ databases">
        <authorList>
            <person name="Syromyatnikov M.Y."/>
            <person name="Popov V.N."/>
        </authorList>
    </citation>
    <scope>NUCLEOTIDE SEQUENCE</scope>
    <source>
        <strain evidence="1">MO-1</strain>
    </source>
</reference>
<proteinExistence type="predicted"/>
<organism evidence="1">
    <name type="scientific">Magnetococcus massalia (strain MO-1)</name>
    <dbReference type="NCBI Taxonomy" id="451514"/>
    <lineage>
        <taxon>Bacteria</taxon>
        <taxon>Pseudomonadati</taxon>
        <taxon>Pseudomonadota</taxon>
        <taxon>Magnetococcia</taxon>
        <taxon>Magnetococcales</taxon>
        <taxon>Magnetococcaceae</taxon>
        <taxon>Magnetococcus</taxon>
    </lineage>
</organism>
<name>A0A1S7LIK4_MAGMO</name>
<dbReference type="AlphaFoldDB" id="A0A1S7LIK4"/>
<accession>A0A1S7LIK4</accession>
<dbReference type="EMBL" id="LO017727">
    <property type="protein sequence ID" value="CRH06223.1"/>
    <property type="molecule type" value="Genomic_DNA"/>
</dbReference>
<gene>
    <name evidence="1" type="ORF">MAGMO_2050</name>
</gene>
<sequence>MCFSKNSAFLEKYFHFFSFKAIFLLNTLKLPPDKSSVGLLPSSPNTQGMGFCVAHFAAADRRRFIRLKDAGYI</sequence>
<evidence type="ECO:0000313" key="1">
    <source>
        <dbReference type="EMBL" id="CRH06223.1"/>
    </source>
</evidence>